<dbReference type="AlphaFoldDB" id="A0A026WPE7"/>
<keyword evidence="2" id="KW-1185">Reference proteome</keyword>
<dbReference type="EMBL" id="KK107153">
    <property type="protein sequence ID" value="EZA56969.1"/>
    <property type="molecule type" value="Genomic_DNA"/>
</dbReference>
<sequence length="53" mass="5689">MRNILEKIAIGSRIWPIGIEQCSISGYSRQTLFPFAVGVYSGGLAVFAAGEGR</sequence>
<gene>
    <name evidence="1" type="ORF">X777_03153</name>
</gene>
<evidence type="ECO:0000313" key="1">
    <source>
        <dbReference type="EMBL" id="EZA56969.1"/>
    </source>
</evidence>
<dbReference type="Proteomes" id="UP000053097">
    <property type="component" value="Unassembled WGS sequence"/>
</dbReference>
<evidence type="ECO:0000313" key="2">
    <source>
        <dbReference type="Proteomes" id="UP000053097"/>
    </source>
</evidence>
<name>A0A026WPE7_OOCBI</name>
<proteinExistence type="predicted"/>
<accession>A0A026WPE7</accession>
<organism evidence="1 2">
    <name type="scientific">Ooceraea biroi</name>
    <name type="common">Clonal raider ant</name>
    <name type="synonym">Cerapachys biroi</name>
    <dbReference type="NCBI Taxonomy" id="2015173"/>
    <lineage>
        <taxon>Eukaryota</taxon>
        <taxon>Metazoa</taxon>
        <taxon>Ecdysozoa</taxon>
        <taxon>Arthropoda</taxon>
        <taxon>Hexapoda</taxon>
        <taxon>Insecta</taxon>
        <taxon>Pterygota</taxon>
        <taxon>Neoptera</taxon>
        <taxon>Endopterygota</taxon>
        <taxon>Hymenoptera</taxon>
        <taxon>Apocrita</taxon>
        <taxon>Aculeata</taxon>
        <taxon>Formicoidea</taxon>
        <taxon>Formicidae</taxon>
        <taxon>Dorylinae</taxon>
        <taxon>Ooceraea</taxon>
    </lineage>
</organism>
<reference evidence="1 2" key="1">
    <citation type="journal article" date="2014" name="Curr. Biol.">
        <title>The genome of the clonal raider ant Cerapachys biroi.</title>
        <authorList>
            <person name="Oxley P.R."/>
            <person name="Ji L."/>
            <person name="Fetter-Pruneda I."/>
            <person name="McKenzie S.K."/>
            <person name="Li C."/>
            <person name="Hu H."/>
            <person name="Zhang G."/>
            <person name="Kronauer D.J."/>
        </authorList>
    </citation>
    <scope>NUCLEOTIDE SEQUENCE [LARGE SCALE GENOMIC DNA]</scope>
</reference>
<protein>
    <submittedName>
        <fullName evidence="1">Uncharacterized protein</fullName>
    </submittedName>
</protein>